<reference evidence="1" key="1">
    <citation type="submission" date="2019-04" db="EMBL/GenBank/DDBJ databases">
        <title>Microbes associate with the intestines of laboratory mice.</title>
        <authorList>
            <person name="Navarre W."/>
            <person name="Wong E."/>
            <person name="Huang K."/>
            <person name="Tropini C."/>
            <person name="Ng K."/>
            <person name="Yu B."/>
        </authorList>
    </citation>
    <scope>NUCLEOTIDE SEQUENCE</scope>
    <source>
        <strain evidence="1">NM73_A23</strain>
    </source>
</reference>
<keyword evidence="1" id="KW-0540">Nuclease</keyword>
<accession>A0AC61QSF4</accession>
<dbReference type="Proteomes" id="UP000308886">
    <property type="component" value="Unassembled WGS sequence"/>
</dbReference>
<evidence type="ECO:0000313" key="1">
    <source>
        <dbReference type="EMBL" id="TGX83141.1"/>
    </source>
</evidence>
<proteinExistence type="predicted"/>
<dbReference type="EMBL" id="SRZC01000005">
    <property type="protein sequence ID" value="TGX83141.1"/>
    <property type="molecule type" value="Genomic_DNA"/>
</dbReference>
<keyword evidence="1" id="KW-0255">Endonuclease</keyword>
<sequence length="391" mass="44459">MTPLRRRSARNFSTGNDAAGIQEKQIFQDRDMKMTIVNMLLVANIIVIAMLLATGFSGYLNPERFNRLHLIGFAFPAFLLANALFVAVWLFVDWQKVYVPALGFLLSYSPVMTYFPLNMYKEVPEDAIKVLSFNVFNFNKTNIPEDEPNPILEYMARSGADIVCIQEFSDVPGQDSLWQEMRREYPYHDSMNNGSSGSSTIAMYSKFPIKAKEMLPIVSENNLAGVFTVEIGNREVKVINAHLETVGFSVEDKNKFSKMVHGGTNRKGIKEDSKDLLSKLAHSAAKRAAQARVIDSYVRENRDIPVIFCGDINDHPLSYVHNTIAKNLNDCYRETGHWAGFSMHYYSMHVRIDNIMCNDHWDIYDCVVDNSVKHSDHYPIFSHIKLKGSGK</sequence>
<name>A0AC61QSF4_9BACT</name>
<gene>
    <name evidence="1" type="ORF">E5358_04145</name>
</gene>
<comment type="caution">
    <text evidence="1">The sequence shown here is derived from an EMBL/GenBank/DDBJ whole genome shotgun (WGS) entry which is preliminary data.</text>
</comment>
<organism evidence="1 2">
    <name type="scientific">Palleniella muris</name>
    <dbReference type="NCBI Taxonomy" id="3038145"/>
    <lineage>
        <taxon>Bacteria</taxon>
        <taxon>Pseudomonadati</taxon>
        <taxon>Bacteroidota</taxon>
        <taxon>Bacteroidia</taxon>
        <taxon>Bacteroidales</taxon>
        <taxon>Prevotellaceae</taxon>
        <taxon>Palleniella</taxon>
    </lineage>
</organism>
<keyword evidence="2" id="KW-1185">Reference proteome</keyword>
<keyword evidence="1" id="KW-0378">Hydrolase</keyword>
<protein>
    <submittedName>
        <fullName evidence="1">AP endonuclease</fullName>
    </submittedName>
</protein>
<evidence type="ECO:0000313" key="2">
    <source>
        <dbReference type="Proteomes" id="UP000308886"/>
    </source>
</evidence>